<dbReference type="SUPFAM" id="SSF51445">
    <property type="entry name" value="(Trans)glycosidases"/>
    <property type="match status" value="1"/>
</dbReference>
<dbReference type="Pfam" id="PF02836">
    <property type="entry name" value="Glyco_hydro_2_C"/>
    <property type="match status" value="1"/>
</dbReference>
<sequence>MTTHPVHQPKYDWYQAGGLIRSVQFHALRGPEPLYIASVGVWPRSEVEVEVELQASQAAVGRPELVFRYRFDDASRCQEAASWDQLPGATAQLLVPEASIWDPKADEPSLHHLSVALFHEEQMLDCHHVRFGLRKVGTRGTQLLLNGAPLKLLGFNRHDMVDTPVLTFDQLLRDVLLLKDLGANFVRGAHYPQDPRFLDLCDEHGLLVWEEVLGWQNTAADFADATFMAQSFRMAEEMARASANHPSVIFYGFFNEGESFDDGDASCRAYESMAAQLRRHSGRSRLISYGSNHAGEDRQLGTVDVYAFHLYLAWYPTTHPVVKEEVEEIPGIWEQVRLWSLQAGEKPMLITEAGAGGVFGFRGSVSQKWTEEYQALLLSTHLAAATANPGIAGISLWQFADIPIDRSVSDEQHRPRGLNNKGVFSLHRIPKLSAAAVAELLRRVEGLG</sequence>
<protein>
    <submittedName>
        <fullName evidence="3">GUSB protein</fullName>
    </submittedName>
</protein>
<dbReference type="Gene3D" id="3.20.20.80">
    <property type="entry name" value="Glycosidases"/>
    <property type="match status" value="1"/>
</dbReference>
<name>A0A812GH00_9DINO</name>
<dbReference type="Proteomes" id="UP000604046">
    <property type="component" value="Unassembled WGS sequence"/>
</dbReference>
<dbReference type="AlphaFoldDB" id="A0A812GH00"/>
<dbReference type="InterPro" id="IPR036156">
    <property type="entry name" value="Beta-gal/glucu_dom_sf"/>
</dbReference>
<dbReference type="InterPro" id="IPR017853">
    <property type="entry name" value="GH"/>
</dbReference>
<evidence type="ECO:0000256" key="1">
    <source>
        <dbReference type="ARBA" id="ARBA00007401"/>
    </source>
</evidence>
<evidence type="ECO:0000313" key="3">
    <source>
        <dbReference type="EMBL" id="CAE6922054.1"/>
    </source>
</evidence>
<evidence type="ECO:0000313" key="4">
    <source>
        <dbReference type="Proteomes" id="UP000604046"/>
    </source>
</evidence>
<dbReference type="InterPro" id="IPR006103">
    <property type="entry name" value="Glyco_hydro_2_cat"/>
</dbReference>
<dbReference type="PANTHER" id="PTHR10066">
    <property type="entry name" value="BETA-GLUCURONIDASE"/>
    <property type="match status" value="1"/>
</dbReference>
<organism evidence="3 4">
    <name type="scientific">Symbiodinium natans</name>
    <dbReference type="NCBI Taxonomy" id="878477"/>
    <lineage>
        <taxon>Eukaryota</taxon>
        <taxon>Sar</taxon>
        <taxon>Alveolata</taxon>
        <taxon>Dinophyceae</taxon>
        <taxon>Suessiales</taxon>
        <taxon>Symbiodiniaceae</taxon>
        <taxon>Symbiodinium</taxon>
    </lineage>
</organism>
<proteinExistence type="inferred from homology"/>
<dbReference type="GO" id="GO:0019391">
    <property type="term" value="P:glucuronoside catabolic process"/>
    <property type="evidence" value="ECO:0007669"/>
    <property type="project" value="TreeGrafter"/>
</dbReference>
<feature type="domain" description="Glycoside hydrolase family 2 catalytic" evidence="2">
    <location>
        <begin position="139"/>
        <end position="439"/>
    </location>
</feature>
<dbReference type="InterPro" id="IPR013783">
    <property type="entry name" value="Ig-like_fold"/>
</dbReference>
<accession>A0A812GH00</accession>
<dbReference type="SUPFAM" id="SSF49303">
    <property type="entry name" value="beta-Galactosidase/glucuronidase domain"/>
    <property type="match status" value="1"/>
</dbReference>
<dbReference type="GO" id="GO:0004566">
    <property type="term" value="F:beta-glucuronidase activity"/>
    <property type="evidence" value="ECO:0007669"/>
    <property type="project" value="TreeGrafter"/>
</dbReference>
<evidence type="ECO:0000259" key="2">
    <source>
        <dbReference type="Pfam" id="PF02836"/>
    </source>
</evidence>
<dbReference type="GO" id="GO:0030246">
    <property type="term" value="F:carbohydrate binding"/>
    <property type="evidence" value="ECO:0007669"/>
    <property type="project" value="TreeGrafter"/>
</dbReference>
<reference evidence="3" key="1">
    <citation type="submission" date="2021-02" db="EMBL/GenBank/DDBJ databases">
        <authorList>
            <person name="Dougan E. K."/>
            <person name="Rhodes N."/>
            <person name="Thang M."/>
            <person name="Chan C."/>
        </authorList>
    </citation>
    <scope>NUCLEOTIDE SEQUENCE</scope>
</reference>
<gene>
    <name evidence="3" type="primary">GUSB</name>
    <name evidence="3" type="ORF">SNAT2548_LOCUS493</name>
</gene>
<comment type="similarity">
    <text evidence="1">Belongs to the glycosyl hydrolase 2 family.</text>
</comment>
<dbReference type="OrthoDB" id="437556at2759"/>
<dbReference type="EMBL" id="CAJNDS010000025">
    <property type="protein sequence ID" value="CAE6922054.1"/>
    <property type="molecule type" value="Genomic_DNA"/>
</dbReference>
<dbReference type="Gene3D" id="2.60.40.10">
    <property type="entry name" value="Immunoglobulins"/>
    <property type="match status" value="1"/>
</dbReference>
<keyword evidence="4" id="KW-1185">Reference proteome</keyword>
<dbReference type="GO" id="GO:0005975">
    <property type="term" value="P:carbohydrate metabolic process"/>
    <property type="evidence" value="ECO:0007669"/>
    <property type="project" value="InterPro"/>
</dbReference>
<dbReference type="PANTHER" id="PTHR10066:SF67">
    <property type="entry name" value="BETA-GLUCURONIDASE"/>
    <property type="match status" value="1"/>
</dbReference>
<comment type="caution">
    <text evidence="3">The sequence shown here is derived from an EMBL/GenBank/DDBJ whole genome shotgun (WGS) entry which is preliminary data.</text>
</comment>